<dbReference type="Gene3D" id="3.30.1340.30">
    <property type="match status" value="1"/>
</dbReference>
<dbReference type="Proteomes" id="UP000317909">
    <property type="component" value="Chromosome"/>
</dbReference>
<proteinExistence type="predicted"/>
<organism evidence="2 3">
    <name type="scientific">Lacipirellula limnantheis</name>
    <dbReference type="NCBI Taxonomy" id="2528024"/>
    <lineage>
        <taxon>Bacteria</taxon>
        <taxon>Pseudomonadati</taxon>
        <taxon>Planctomycetota</taxon>
        <taxon>Planctomycetia</taxon>
        <taxon>Pirellulales</taxon>
        <taxon>Lacipirellulaceae</taxon>
        <taxon>Lacipirellula</taxon>
    </lineage>
</organism>
<sequence>MRAIKNAPGRTGSRRRVDQPWLPPAVAARELLGRHPHFHGRAEEFGVKLEGDALVVEGVVPSFYLKQLVQQVLRDVRGVRRVDNRVAVVNACGLSSHERR</sequence>
<accession>A0A517U0H1</accession>
<reference evidence="2 3" key="1">
    <citation type="submission" date="2019-02" db="EMBL/GenBank/DDBJ databases">
        <title>Deep-cultivation of Planctomycetes and their phenomic and genomic characterization uncovers novel biology.</title>
        <authorList>
            <person name="Wiegand S."/>
            <person name="Jogler M."/>
            <person name="Boedeker C."/>
            <person name="Pinto D."/>
            <person name="Vollmers J."/>
            <person name="Rivas-Marin E."/>
            <person name="Kohn T."/>
            <person name="Peeters S.H."/>
            <person name="Heuer A."/>
            <person name="Rast P."/>
            <person name="Oberbeckmann S."/>
            <person name="Bunk B."/>
            <person name="Jeske O."/>
            <person name="Meyerdierks A."/>
            <person name="Storesund J.E."/>
            <person name="Kallscheuer N."/>
            <person name="Luecker S."/>
            <person name="Lage O.M."/>
            <person name="Pohl T."/>
            <person name="Merkel B.J."/>
            <person name="Hornburger P."/>
            <person name="Mueller R.-W."/>
            <person name="Bruemmer F."/>
            <person name="Labrenz M."/>
            <person name="Spormann A.M."/>
            <person name="Op den Camp H."/>
            <person name="Overmann J."/>
            <person name="Amann R."/>
            <person name="Jetten M.S.M."/>
            <person name="Mascher T."/>
            <person name="Medema M.H."/>
            <person name="Devos D.P."/>
            <person name="Kaster A.-K."/>
            <person name="Ovreas L."/>
            <person name="Rohde M."/>
            <person name="Galperin M.Y."/>
            <person name="Jogler C."/>
        </authorList>
    </citation>
    <scope>NUCLEOTIDE SEQUENCE [LARGE SCALE GENOMIC DNA]</scope>
    <source>
        <strain evidence="2 3">I41</strain>
    </source>
</reference>
<protein>
    <submittedName>
        <fullName evidence="2">BON domain protein</fullName>
    </submittedName>
</protein>
<evidence type="ECO:0000313" key="2">
    <source>
        <dbReference type="EMBL" id="QDT74120.1"/>
    </source>
</evidence>
<feature type="domain" description="BON" evidence="1">
    <location>
        <begin position="47"/>
        <end position="89"/>
    </location>
</feature>
<dbReference type="RefSeq" id="WP_168206941.1">
    <property type="nucleotide sequence ID" value="NZ_CP036339.1"/>
</dbReference>
<dbReference type="Pfam" id="PF04972">
    <property type="entry name" value="BON"/>
    <property type="match status" value="1"/>
</dbReference>
<dbReference type="InterPro" id="IPR007055">
    <property type="entry name" value="BON_dom"/>
</dbReference>
<evidence type="ECO:0000259" key="1">
    <source>
        <dbReference type="Pfam" id="PF04972"/>
    </source>
</evidence>
<name>A0A517U0H1_9BACT</name>
<evidence type="ECO:0000313" key="3">
    <source>
        <dbReference type="Proteomes" id="UP000317909"/>
    </source>
</evidence>
<keyword evidence="3" id="KW-1185">Reference proteome</keyword>
<dbReference type="EMBL" id="CP036339">
    <property type="protein sequence ID" value="QDT74120.1"/>
    <property type="molecule type" value="Genomic_DNA"/>
</dbReference>
<dbReference type="KEGG" id="llh:I41_33150"/>
<gene>
    <name evidence="2" type="ORF">I41_33150</name>
</gene>
<dbReference type="AlphaFoldDB" id="A0A517U0H1"/>